<evidence type="ECO:0000256" key="3">
    <source>
        <dbReference type="ARBA" id="ARBA00022695"/>
    </source>
</evidence>
<dbReference type="CDD" id="cd00009">
    <property type="entry name" value="AAA"/>
    <property type="match status" value="1"/>
</dbReference>
<name>A0A1V6M2Z9_9BACT</name>
<dbReference type="PRINTS" id="PR00300">
    <property type="entry name" value="CLPPROTEASEA"/>
</dbReference>
<dbReference type="EC" id="2.7.7.7" evidence="11"/>
<dbReference type="PANTHER" id="PTHR11669">
    <property type="entry name" value="REPLICATION FACTOR C / DNA POLYMERASE III GAMMA-TAU SUBUNIT"/>
    <property type="match status" value="1"/>
</dbReference>
<dbReference type="GO" id="GO:0006261">
    <property type="term" value="P:DNA-templated DNA replication"/>
    <property type="evidence" value="ECO:0007669"/>
    <property type="project" value="TreeGrafter"/>
</dbReference>
<keyword evidence="14" id="KW-1185">Reference proteome</keyword>
<accession>A0A1V6M2Z9</accession>
<dbReference type="FunFam" id="1.10.8.60:FF:000013">
    <property type="entry name" value="DNA polymerase III subunit gamma/tau"/>
    <property type="match status" value="1"/>
</dbReference>
<dbReference type="Pfam" id="PF12169">
    <property type="entry name" value="DNA_pol3_gamma3"/>
    <property type="match status" value="1"/>
</dbReference>
<gene>
    <name evidence="11" type="primary">dnaX</name>
    <name evidence="13" type="ORF">BIY37_01120</name>
</gene>
<dbReference type="Pfam" id="PF20964">
    <property type="entry name" value="DnaX_C"/>
    <property type="match status" value="1"/>
</dbReference>
<comment type="subunit">
    <text evidence="11">DNA polymerase III contains a core (composed of alpha, epsilon and theta chains) that associates with a tau subunit. This core dimerizes to form the POLIII' complex. PolIII' associates with the gamma complex (composed of gamma, delta, delta', psi and chi chains) and with the beta chain to form the complete DNA polymerase III complex.</text>
</comment>
<keyword evidence="3 11" id="KW-0548">Nucleotidyltransferase</keyword>
<keyword evidence="8 11" id="KW-0067">ATP-binding</keyword>
<sequence>MSYVVLARRYRPQTFEDLVGQEPIVLTLRNAIRTNRVAHAYLLAGPRGVGKTSMARILSKALNCKHGPTDTPCNACDICRCISEGNDIDVLEIDGASNRGIDEVRNIRQNVSYAPSRARYKIYIIDEVHMLTREAFNALLKTLEEPPSHVKFIFATTAVNRLPETVQSRCQRFDFRNIAIHDIEKRLLDICRAEGVQVETAAIHTIARYAKGGLRDSQSVLDQILSFCKDRISPEDVNFVLGCIDEDKILVLFDSFVRKDASSALKMVNEILGEGKTAGECIDQLLSCVRELLIASSCGREANWIEFNASLIQKYGDSFSQDTLMYMVQIFSDARMRTTDSLLQRILLEMAVIRICRMESVESLYDIAERLAALEGGLVHSNNESVKKNTEIIPRQESVSQQMVLEPATEEYRAPVTNKKENLESVQGEKHVWEKILLSVQNKKKSTWALLKEGQFIGCKDGEITVEFPSKCFFHKEKLDQIEEKKLIEQCAKEVIQGNVRLKLRVSKNGSPEKRDAPVFPDREFSDRPAVDLSVSEPAVKKTLDLFGGHVVKIHNKGG</sequence>
<evidence type="ECO:0000259" key="12">
    <source>
        <dbReference type="SMART" id="SM00382"/>
    </source>
</evidence>
<dbReference type="InterPro" id="IPR045085">
    <property type="entry name" value="HLD_clamp_pol_III_gamma_tau"/>
</dbReference>
<keyword evidence="6 11" id="KW-0547">Nucleotide-binding</keyword>
<dbReference type="InterPro" id="IPR050238">
    <property type="entry name" value="DNA_Rep/Repair_Clamp_Loader"/>
</dbReference>
<dbReference type="InterPro" id="IPR003593">
    <property type="entry name" value="AAA+_ATPase"/>
</dbReference>
<comment type="similarity">
    <text evidence="1 11">Belongs to the DnaX/STICHEL family.</text>
</comment>
<evidence type="ECO:0000256" key="6">
    <source>
        <dbReference type="ARBA" id="ARBA00022741"/>
    </source>
</evidence>
<dbReference type="GO" id="GO:0009360">
    <property type="term" value="C:DNA polymerase III complex"/>
    <property type="evidence" value="ECO:0007669"/>
    <property type="project" value="InterPro"/>
</dbReference>
<dbReference type="InterPro" id="IPR001270">
    <property type="entry name" value="ClpA/B"/>
</dbReference>
<keyword evidence="7" id="KW-0862">Zinc</keyword>
<keyword evidence="2 11" id="KW-0808">Transferase</keyword>
<dbReference type="GO" id="GO:0005524">
    <property type="term" value="F:ATP binding"/>
    <property type="evidence" value="ECO:0007669"/>
    <property type="project" value="UniProtKB-KW"/>
</dbReference>
<dbReference type="CDD" id="cd18137">
    <property type="entry name" value="HLD_clamp_pol_III_gamma_tau"/>
    <property type="match status" value="1"/>
</dbReference>
<dbReference type="SUPFAM" id="SSF52540">
    <property type="entry name" value="P-loop containing nucleoside triphosphate hydrolases"/>
    <property type="match status" value="1"/>
</dbReference>
<dbReference type="SMART" id="SM00382">
    <property type="entry name" value="AAA"/>
    <property type="match status" value="1"/>
</dbReference>
<evidence type="ECO:0000256" key="11">
    <source>
        <dbReference type="RuleBase" id="RU364063"/>
    </source>
</evidence>
<dbReference type="Gene3D" id="1.20.272.10">
    <property type="match status" value="1"/>
</dbReference>
<dbReference type="NCBIfam" id="NF004046">
    <property type="entry name" value="PRK05563.1"/>
    <property type="match status" value="1"/>
</dbReference>
<dbReference type="GO" id="GO:0046872">
    <property type="term" value="F:metal ion binding"/>
    <property type="evidence" value="ECO:0007669"/>
    <property type="project" value="UniProtKB-KW"/>
</dbReference>
<dbReference type="Gene3D" id="3.40.50.300">
    <property type="entry name" value="P-loop containing nucleotide triphosphate hydrolases"/>
    <property type="match status" value="1"/>
</dbReference>
<dbReference type="FunFam" id="3.40.50.300:FF:000014">
    <property type="entry name" value="DNA polymerase III subunit gamma/tau"/>
    <property type="match status" value="1"/>
</dbReference>
<comment type="caution">
    <text evidence="13">The sequence shown here is derived from an EMBL/GenBank/DDBJ whole genome shotgun (WGS) entry which is preliminary data.</text>
</comment>
<dbReference type="Pfam" id="PF22608">
    <property type="entry name" value="DNAX_ATPase_lid"/>
    <property type="match status" value="1"/>
</dbReference>
<dbReference type="SUPFAM" id="SSF48019">
    <property type="entry name" value="post-AAA+ oligomerization domain-like"/>
    <property type="match status" value="1"/>
</dbReference>
<proteinExistence type="inferred from homology"/>
<keyword evidence="9 11" id="KW-0239">DNA-directed DNA polymerase</keyword>
<dbReference type="Proteomes" id="UP000242219">
    <property type="component" value="Unassembled WGS sequence"/>
</dbReference>
<evidence type="ECO:0000256" key="5">
    <source>
        <dbReference type="ARBA" id="ARBA00022723"/>
    </source>
</evidence>
<dbReference type="RefSeq" id="WP_070066002.1">
    <property type="nucleotide sequence ID" value="NZ_MJUW02000019.1"/>
</dbReference>
<dbReference type="Gene3D" id="1.10.8.60">
    <property type="match status" value="1"/>
</dbReference>
<evidence type="ECO:0000256" key="9">
    <source>
        <dbReference type="ARBA" id="ARBA00022932"/>
    </source>
</evidence>
<keyword evidence="5" id="KW-0479">Metal-binding</keyword>
<dbReference type="InterPro" id="IPR012763">
    <property type="entry name" value="DNA_pol_III_sug/sutau_N"/>
</dbReference>
<dbReference type="Pfam" id="PF13177">
    <property type="entry name" value="DNA_pol3_delta2"/>
    <property type="match status" value="1"/>
</dbReference>
<keyword evidence="4 11" id="KW-0235">DNA replication</keyword>
<dbReference type="InterPro" id="IPR008921">
    <property type="entry name" value="DNA_pol3_clamp-load_cplx_C"/>
</dbReference>
<dbReference type="InterPro" id="IPR027417">
    <property type="entry name" value="P-loop_NTPase"/>
</dbReference>
<feature type="domain" description="AAA+ ATPase" evidence="12">
    <location>
        <begin position="37"/>
        <end position="185"/>
    </location>
</feature>
<organism evidence="13 14">
    <name type="scientific">Candidatus Brocadia sapporoensis</name>
    <dbReference type="NCBI Taxonomy" id="392547"/>
    <lineage>
        <taxon>Bacteria</taxon>
        <taxon>Pseudomonadati</taxon>
        <taxon>Planctomycetota</taxon>
        <taxon>Candidatus Brocadiia</taxon>
        <taxon>Candidatus Brocadiales</taxon>
        <taxon>Candidatus Brocadiaceae</taxon>
        <taxon>Candidatus Brocadia</taxon>
    </lineage>
</organism>
<evidence type="ECO:0000313" key="13">
    <source>
        <dbReference type="EMBL" id="OQD46778.1"/>
    </source>
</evidence>
<dbReference type="GO" id="GO:0003887">
    <property type="term" value="F:DNA-directed DNA polymerase activity"/>
    <property type="evidence" value="ECO:0007669"/>
    <property type="project" value="UniProtKB-KW"/>
</dbReference>
<evidence type="ECO:0000256" key="2">
    <source>
        <dbReference type="ARBA" id="ARBA00022679"/>
    </source>
</evidence>
<reference evidence="13 14" key="1">
    <citation type="journal article" date="2016" name="Genome Announc.">
        <title>Draft Genome Sequence of the Anaerobic Ammonium-Oxidizing Bacterium 'Candidatus Brocadia sp. 40'.</title>
        <authorList>
            <person name="Ali M."/>
            <person name="Haroon M.F."/>
            <person name="Narita Y."/>
            <person name="Zhang L."/>
            <person name="Rangel Shaw D."/>
            <person name="Okabe S."/>
            <person name="Saikaly P.E."/>
        </authorList>
    </citation>
    <scope>NUCLEOTIDE SEQUENCE [LARGE SCALE GENOMIC DNA]</scope>
    <source>
        <strain evidence="13 14">40</strain>
    </source>
</reference>
<evidence type="ECO:0000256" key="10">
    <source>
        <dbReference type="ARBA" id="ARBA00049244"/>
    </source>
</evidence>
<comment type="catalytic activity">
    <reaction evidence="10 11">
        <text>DNA(n) + a 2'-deoxyribonucleoside 5'-triphosphate = DNA(n+1) + diphosphate</text>
        <dbReference type="Rhea" id="RHEA:22508"/>
        <dbReference type="Rhea" id="RHEA-COMP:17339"/>
        <dbReference type="Rhea" id="RHEA-COMP:17340"/>
        <dbReference type="ChEBI" id="CHEBI:33019"/>
        <dbReference type="ChEBI" id="CHEBI:61560"/>
        <dbReference type="ChEBI" id="CHEBI:173112"/>
        <dbReference type="EC" id="2.7.7.7"/>
    </reaction>
</comment>
<evidence type="ECO:0000256" key="1">
    <source>
        <dbReference type="ARBA" id="ARBA00006360"/>
    </source>
</evidence>
<dbReference type="AlphaFoldDB" id="A0A1V6M2Z9"/>
<comment type="function">
    <text evidence="11">DNA polymerase III is a complex, multichain enzyme responsible for most of the replicative synthesis in bacteria. This DNA polymerase also exhibits 3' to 5' exonuclease activity.</text>
</comment>
<evidence type="ECO:0000256" key="7">
    <source>
        <dbReference type="ARBA" id="ARBA00022833"/>
    </source>
</evidence>
<dbReference type="PANTHER" id="PTHR11669:SF0">
    <property type="entry name" value="PROTEIN STICHEL-LIKE 2"/>
    <property type="match status" value="1"/>
</dbReference>
<dbReference type="InterPro" id="IPR022754">
    <property type="entry name" value="DNA_pol_III_gamma-3"/>
</dbReference>
<dbReference type="NCBIfam" id="TIGR02397">
    <property type="entry name" value="dnaX_nterm"/>
    <property type="match status" value="1"/>
</dbReference>
<dbReference type="GO" id="GO:0003677">
    <property type="term" value="F:DNA binding"/>
    <property type="evidence" value="ECO:0007669"/>
    <property type="project" value="InterPro"/>
</dbReference>
<protein>
    <recommendedName>
        <fullName evidence="11">DNA polymerase III subunit gamma/tau</fullName>
        <ecNumber evidence="11">2.7.7.7</ecNumber>
    </recommendedName>
</protein>
<evidence type="ECO:0000256" key="8">
    <source>
        <dbReference type="ARBA" id="ARBA00022840"/>
    </source>
</evidence>
<evidence type="ECO:0000256" key="4">
    <source>
        <dbReference type="ARBA" id="ARBA00022705"/>
    </source>
</evidence>
<evidence type="ECO:0000313" key="14">
    <source>
        <dbReference type="Proteomes" id="UP000242219"/>
    </source>
</evidence>
<dbReference type="EMBL" id="MJUW02000019">
    <property type="protein sequence ID" value="OQD46778.1"/>
    <property type="molecule type" value="Genomic_DNA"/>
</dbReference>
<dbReference type="InterPro" id="IPR048448">
    <property type="entry name" value="DnaX-like_C"/>
</dbReference>